<comment type="caution">
    <text evidence="1">The sequence shown here is derived from an EMBL/GenBank/DDBJ whole genome shotgun (WGS) entry which is preliminary data.</text>
</comment>
<name>A0A9D4R609_DREPO</name>
<evidence type="ECO:0000313" key="1">
    <source>
        <dbReference type="EMBL" id="KAH3854520.1"/>
    </source>
</evidence>
<gene>
    <name evidence="1" type="ORF">DPMN_097063</name>
</gene>
<reference evidence="1" key="2">
    <citation type="submission" date="2020-11" db="EMBL/GenBank/DDBJ databases">
        <authorList>
            <person name="McCartney M.A."/>
            <person name="Auch B."/>
            <person name="Kono T."/>
            <person name="Mallez S."/>
            <person name="Becker A."/>
            <person name="Gohl D.M."/>
            <person name="Silverstein K.A.T."/>
            <person name="Koren S."/>
            <person name="Bechman K.B."/>
            <person name="Herman A."/>
            <person name="Abrahante J.E."/>
            <person name="Garbe J."/>
        </authorList>
    </citation>
    <scope>NUCLEOTIDE SEQUENCE</scope>
    <source>
        <strain evidence="1">Duluth1</strain>
        <tissue evidence="1">Whole animal</tissue>
    </source>
</reference>
<dbReference type="Proteomes" id="UP000828390">
    <property type="component" value="Unassembled WGS sequence"/>
</dbReference>
<reference evidence="1" key="1">
    <citation type="journal article" date="2019" name="bioRxiv">
        <title>The Genome of the Zebra Mussel, Dreissena polymorpha: A Resource for Invasive Species Research.</title>
        <authorList>
            <person name="McCartney M.A."/>
            <person name="Auch B."/>
            <person name="Kono T."/>
            <person name="Mallez S."/>
            <person name="Zhang Y."/>
            <person name="Obille A."/>
            <person name="Becker A."/>
            <person name="Abrahante J.E."/>
            <person name="Garbe J."/>
            <person name="Badalamenti J.P."/>
            <person name="Herman A."/>
            <person name="Mangelson H."/>
            <person name="Liachko I."/>
            <person name="Sullivan S."/>
            <person name="Sone E.D."/>
            <person name="Koren S."/>
            <person name="Silverstein K.A.T."/>
            <person name="Beckman K.B."/>
            <person name="Gohl D.M."/>
        </authorList>
    </citation>
    <scope>NUCLEOTIDE SEQUENCE</scope>
    <source>
        <strain evidence="1">Duluth1</strain>
        <tissue evidence="1">Whole animal</tissue>
    </source>
</reference>
<sequence>MLHRISARVPIITASETQLRSLPGIGVRTANAIIDYRERMGPINEEKLSMIPYIRISKDLLDLIDFSPYGRQYPTTQHDEMDKFSDTFHRSSLHDSYYHGAQMPYADSDVNFNSRFLGRDKSYLNHDNTSASADVDYPATDLRSTYQPESKHPFAGTRLGF</sequence>
<dbReference type="AlphaFoldDB" id="A0A9D4R609"/>
<protein>
    <recommendedName>
        <fullName evidence="3">Helix-hairpin-helix domain-containing protein</fullName>
    </recommendedName>
</protein>
<keyword evidence="2" id="KW-1185">Reference proteome</keyword>
<proteinExistence type="predicted"/>
<evidence type="ECO:0000313" key="2">
    <source>
        <dbReference type="Proteomes" id="UP000828390"/>
    </source>
</evidence>
<dbReference type="SUPFAM" id="SSF47781">
    <property type="entry name" value="RuvA domain 2-like"/>
    <property type="match status" value="1"/>
</dbReference>
<dbReference type="Gene3D" id="1.10.150.280">
    <property type="entry name" value="AF1531-like domain"/>
    <property type="match status" value="1"/>
</dbReference>
<dbReference type="Pfam" id="PF12836">
    <property type="entry name" value="HHH_3"/>
    <property type="match status" value="1"/>
</dbReference>
<dbReference type="InterPro" id="IPR010994">
    <property type="entry name" value="RuvA_2-like"/>
</dbReference>
<dbReference type="EMBL" id="JAIWYP010000003">
    <property type="protein sequence ID" value="KAH3854520.1"/>
    <property type="molecule type" value="Genomic_DNA"/>
</dbReference>
<evidence type="ECO:0008006" key="3">
    <source>
        <dbReference type="Google" id="ProtNLM"/>
    </source>
</evidence>
<accession>A0A9D4R609</accession>
<organism evidence="1 2">
    <name type="scientific">Dreissena polymorpha</name>
    <name type="common">Zebra mussel</name>
    <name type="synonym">Mytilus polymorpha</name>
    <dbReference type="NCBI Taxonomy" id="45954"/>
    <lineage>
        <taxon>Eukaryota</taxon>
        <taxon>Metazoa</taxon>
        <taxon>Spiralia</taxon>
        <taxon>Lophotrochozoa</taxon>
        <taxon>Mollusca</taxon>
        <taxon>Bivalvia</taxon>
        <taxon>Autobranchia</taxon>
        <taxon>Heteroconchia</taxon>
        <taxon>Euheterodonta</taxon>
        <taxon>Imparidentia</taxon>
        <taxon>Neoheterodontei</taxon>
        <taxon>Myida</taxon>
        <taxon>Dreissenoidea</taxon>
        <taxon>Dreissenidae</taxon>
        <taxon>Dreissena</taxon>
    </lineage>
</organism>